<comment type="caution">
    <text evidence="1">The sequence shown here is derived from an EMBL/GenBank/DDBJ whole genome shotgun (WGS) entry which is preliminary data.</text>
</comment>
<evidence type="ECO:0000313" key="1">
    <source>
        <dbReference type="EMBL" id="KAI4305799.1"/>
    </source>
</evidence>
<evidence type="ECO:0000313" key="2">
    <source>
        <dbReference type="Proteomes" id="UP000828941"/>
    </source>
</evidence>
<protein>
    <submittedName>
        <fullName evidence="1">Uncharacterized protein</fullName>
    </submittedName>
</protein>
<dbReference type="EMBL" id="CM039437">
    <property type="protein sequence ID" value="KAI4305799.1"/>
    <property type="molecule type" value="Genomic_DNA"/>
</dbReference>
<reference evidence="1 2" key="1">
    <citation type="journal article" date="2022" name="DNA Res.">
        <title>Chromosomal-level genome assembly of the orchid tree Bauhinia variegata (Leguminosae; Cercidoideae) supports the allotetraploid origin hypothesis of Bauhinia.</title>
        <authorList>
            <person name="Zhong Y."/>
            <person name="Chen Y."/>
            <person name="Zheng D."/>
            <person name="Pang J."/>
            <person name="Liu Y."/>
            <person name="Luo S."/>
            <person name="Meng S."/>
            <person name="Qian L."/>
            <person name="Wei D."/>
            <person name="Dai S."/>
            <person name="Zhou R."/>
        </authorList>
    </citation>
    <scope>NUCLEOTIDE SEQUENCE [LARGE SCALE GENOMIC DNA]</scope>
    <source>
        <strain evidence="1">BV-YZ2020</strain>
    </source>
</reference>
<keyword evidence="2" id="KW-1185">Reference proteome</keyword>
<proteinExistence type="predicted"/>
<organism evidence="1 2">
    <name type="scientific">Bauhinia variegata</name>
    <name type="common">Purple orchid tree</name>
    <name type="synonym">Phanera variegata</name>
    <dbReference type="NCBI Taxonomy" id="167791"/>
    <lineage>
        <taxon>Eukaryota</taxon>
        <taxon>Viridiplantae</taxon>
        <taxon>Streptophyta</taxon>
        <taxon>Embryophyta</taxon>
        <taxon>Tracheophyta</taxon>
        <taxon>Spermatophyta</taxon>
        <taxon>Magnoliopsida</taxon>
        <taxon>eudicotyledons</taxon>
        <taxon>Gunneridae</taxon>
        <taxon>Pentapetalae</taxon>
        <taxon>rosids</taxon>
        <taxon>fabids</taxon>
        <taxon>Fabales</taxon>
        <taxon>Fabaceae</taxon>
        <taxon>Cercidoideae</taxon>
        <taxon>Cercideae</taxon>
        <taxon>Bauhiniinae</taxon>
        <taxon>Bauhinia</taxon>
    </lineage>
</organism>
<dbReference type="Proteomes" id="UP000828941">
    <property type="component" value="Chromosome 12"/>
</dbReference>
<name>A0ACB9L8A4_BAUVA</name>
<gene>
    <name evidence="1" type="ORF">L6164_029142</name>
</gene>
<accession>A0ACB9L8A4</accession>
<sequence>MAQSTGNRVYENYDPPHDWAHDDTTKTLILMLPGFRGDQLKVQVTSNRVLKVRGERQMGENRWRRLSSQFPLDSDVDTHDIGAKFEGGLLFVKLRKINKPQEPTPPEVPEAEAPPPTQKPDQQKAPEEAASPPKQEEDKKAEAKADEIIAQKKQEQNDANGKNKMEAEANREAQEKKSPNGLGEEAKDISPKAQEKLENVGRLGQGEAKVDQRLPTRVLRLRSIQQYKEALVGLIVVVKKQSKLTNLVVSILVVLVLGLYVMNAIKSYSGGAEIEEL</sequence>